<dbReference type="GO" id="GO:0000287">
    <property type="term" value="F:magnesium ion binding"/>
    <property type="evidence" value="ECO:0007669"/>
    <property type="project" value="TreeGrafter"/>
</dbReference>
<dbReference type="InterPro" id="IPR040442">
    <property type="entry name" value="Pyrv_kinase-like_dom_sf"/>
</dbReference>
<dbReference type="InterPro" id="IPR015813">
    <property type="entry name" value="Pyrv/PenolPyrv_kinase-like_dom"/>
</dbReference>
<dbReference type="RefSeq" id="WP_209344378.1">
    <property type="nucleotide sequence ID" value="NZ_JAGIQL010000171.1"/>
</dbReference>
<dbReference type="GO" id="GO:0016829">
    <property type="term" value="F:lyase activity"/>
    <property type="evidence" value="ECO:0007669"/>
    <property type="project" value="UniProtKB-KW"/>
</dbReference>
<feature type="binding site" evidence="5">
    <location>
        <position position="114"/>
    </location>
    <ligand>
        <name>Mg(2+)</name>
        <dbReference type="ChEBI" id="CHEBI:18420"/>
    </ligand>
</feature>
<dbReference type="SUPFAM" id="SSF51621">
    <property type="entry name" value="Phosphoenolpyruvate/pyruvate domain"/>
    <property type="match status" value="1"/>
</dbReference>
<accession>A0A940S0U3</accession>
<evidence type="ECO:0000313" key="8">
    <source>
        <dbReference type="Proteomes" id="UP000670475"/>
    </source>
</evidence>
<dbReference type="Gene3D" id="3.20.20.60">
    <property type="entry name" value="Phosphoenolpyruvate-binding domains"/>
    <property type="match status" value="1"/>
</dbReference>
<gene>
    <name evidence="7" type="ORF">JFN87_27915</name>
</gene>
<dbReference type="AlphaFoldDB" id="A0A940S0U3"/>
<dbReference type="PANTHER" id="PTHR32308:SF10">
    <property type="entry name" value="CITRATE LYASE SUBUNIT BETA"/>
    <property type="match status" value="1"/>
</dbReference>
<evidence type="ECO:0000256" key="1">
    <source>
        <dbReference type="ARBA" id="ARBA00001946"/>
    </source>
</evidence>
<feature type="binding site" evidence="5">
    <location>
        <position position="141"/>
    </location>
    <ligand>
        <name>Mg(2+)</name>
        <dbReference type="ChEBI" id="CHEBI:18420"/>
    </ligand>
</feature>
<evidence type="ECO:0000256" key="4">
    <source>
        <dbReference type="PIRSR" id="PIRSR015582-1"/>
    </source>
</evidence>
<protein>
    <submittedName>
        <fullName evidence="7">CoA ester lyase</fullName>
    </submittedName>
</protein>
<comment type="caution">
    <text evidence="7">The sequence shown here is derived from an EMBL/GenBank/DDBJ whole genome shotgun (WGS) entry which is preliminary data.</text>
</comment>
<sequence>MNARSWLYVPATRADLLAKAMRGDADAVVLDLEDSVPHARKAEARAAAAEAVRERWPKPLWVRVNDVAGRYGTADLEALAGAPVAGLRLPKCETREQIALVLSHVDAPLHLLFETALGVERAYELARAAPQVALLSLGEADLRADLRVRSDSALDWARGRIVVAARAAGLAPPVQSVWTDVSDIDGLVTSTQHALERGYFGRSVVHPKQTGPVNAAFTPAPEEVARARHLVASLRDAADAGSAAWLDDRGRLVDPAVVAQARWVLERTG</sequence>
<evidence type="ECO:0000259" key="6">
    <source>
        <dbReference type="Pfam" id="PF03328"/>
    </source>
</evidence>
<feature type="binding site" evidence="4">
    <location>
        <position position="114"/>
    </location>
    <ligand>
        <name>substrate</name>
    </ligand>
</feature>
<evidence type="ECO:0000256" key="2">
    <source>
        <dbReference type="ARBA" id="ARBA00022723"/>
    </source>
</evidence>
<dbReference type="Pfam" id="PF03328">
    <property type="entry name" value="HpcH_HpaI"/>
    <property type="match status" value="1"/>
</dbReference>
<keyword evidence="8" id="KW-1185">Reference proteome</keyword>
<keyword evidence="7" id="KW-0456">Lyase</keyword>
<keyword evidence="2 5" id="KW-0479">Metal-binding</keyword>
<dbReference type="Proteomes" id="UP000670475">
    <property type="component" value="Unassembled WGS sequence"/>
</dbReference>
<comment type="cofactor">
    <cofactor evidence="1">
        <name>Mg(2+)</name>
        <dbReference type="ChEBI" id="CHEBI:18420"/>
    </cofactor>
</comment>
<feature type="binding site" evidence="4">
    <location>
        <position position="63"/>
    </location>
    <ligand>
        <name>substrate</name>
    </ligand>
</feature>
<proteinExistence type="predicted"/>
<dbReference type="PANTHER" id="PTHR32308">
    <property type="entry name" value="LYASE BETA SUBUNIT, PUTATIVE (AFU_ORTHOLOGUE AFUA_4G13030)-RELATED"/>
    <property type="match status" value="1"/>
</dbReference>
<evidence type="ECO:0000313" key="7">
    <source>
        <dbReference type="EMBL" id="MBP0461259.1"/>
    </source>
</evidence>
<organism evidence="7 8">
    <name type="scientific">Streptomyces montanisoli</name>
    <dbReference type="NCBI Taxonomy" id="2798581"/>
    <lineage>
        <taxon>Bacteria</taxon>
        <taxon>Bacillati</taxon>
        <taxon>Actinomycetota</taxon>
        <taxon>Actinomycetes</taxon>
        <taxon>Kitasatosporales</taxon>
        <taxon>Streptomycetaceae</taxon>
        <taxon>Streptomyces</taxon>
    </lineage>
</organism>
<evidence type="ECO:0000256" key="5">
    <source>
        <dbReference type="PIRSR" id="PIRSR015582-2"/>
    </source>
</evidence>
<feature type="domain" description="HpcH/HpaI aldolase/citrate lyase" evidence="6">
    <location>
        <begin position="4"/>
        <end position="207"/>
    </location>
</feature>
<name>A0A940S0U3_9ACTN</name>
<dbReference type="EMBL" id="JAGIQL010000171">
    <property type="protein sequence ID" value="MBP0461259.1"/>
    <property type="molecule type" value="Genomic_DNA"/>
</dbReference>
<dbReference type="InterPro" id="IPR005000">
    <property type="entry name" value="Aldolase/citrate-lyase_domain"/>
</dbReference>
<dbReference type="InterPro" id="IPR011206">
    <property type="entry name" value="Citrate_lyase_beta/mcl1/mcl2"/>
</dbReference>
<evidence type="ECO:0000256" key="3">
    <source>
        <dbReference type="ARBA" id="ARBA00022842"/>
    </source>
</evidence>
<keyword evidence="3 5" id="KW-0460">Magnesium</keyword>
<reference evidence="7" key="1">
    <citation type="submission" date="2021-03" db="EMBL/GenBank/DDBJ databases">
        <title>Whole genome sequence of Streptomyces bomunensis MMS17-BM035.</title>
        <authorList>
            <person name="Lee J.H."/>
        </authorList>
    </citation>
    <scope>NUCLEOTIDE SEQUENCE</scope>
    <source>
        <strain evidence="7">MMS17-BM035</strain>
    </source>
</reference>
<dbReference type="PIRSF" id="PIRSF015582">
    <property type="entry name" value="Cit_lyase_B"/>
    <property type="match status" value="1"/>
</dbReference>
<dbReference type="GO" id="GO:0006107">
    <property type="term" value="P:oxaloacetate metabolic process"/>
    <property type="evidence" value="ECO:0007669"/>
    <property type="project" value="TreeGrafter"/>
</dbReference>